<reference evidence="2" key="1">
    <citation type="journal article" date="2012" name="J. Bacteriol.">
        <title>Genome Sequence of Micromonospora lupini Lupac 08, Isolated from Root Nodules of Lupinus angustifolius.</title>
        <authorList>
            <person name="Alonso-Vega P."/>
            <person name="Normand P."/>
            <person name="Bacigalupe R."/>
            <person name="Pujic P."/>
            <person name="Lajus A."/>
            <person name="Vallenet D."/>
            <person name="Carro L."/>
            <person name="Coll P."/>
            <person name="Trujillo M.E."/>
        </authorList>
    </citation>
    <scope>NUCLEOTIDE SEQUENCE [LARGE SCALE GENOMIC DNA]</scope>
    <source>
        <strain evidence="2">Lupac 08</strain>
    </source>
</reference>
<dbReference type="AlphaFoldDB" id="I0KY45"/>
<organism evidence="1 2">
    <name type="scientific">Micromonospora lupini str. Lupac 08</name>
    <dbReference type="NCBI Taxonomy" id="1150864"/>
    <lineage>
        <taxon>Bacteria</taxon>
        <taxon>Bacillati</taxon>
        <taxon>Actinomycetota</taxon>
        <taxon>Actinomycetes</taxon>
        <taxon>Micromonosporales</taxon>
        <taxon>Micromonosporaceae</taxon>
        <taxon>Micromonospora</taxon>
    </lineage>
</organism>
<protein>
    <submittedName>
        <fullName evidence="1">Uncharacterized protein</fullName>
    </submittedName>
</protein>
<comment type="caution">
    <text evidence="1">The sequence shown here is derived from an EMBL/GenBank/DDBJ whole genome shotgun (WGS) entry which is preliminary data.</text>
</comment>
<name>I0KY45_9ACTN</name>
<evidence type="ECO:0000313" key="1">
    <source>
        <dbReference type="EMBL" id="CCH16492.1"/>
    </source>
</evidence>
<dbReference type="EMBL" id="CAIE01000014">
    <property type="protein sequence ID" value="CCH16492.1"/>
    <property type="molecule type" value="Genomic_DNA"/>
</dbReference>
<keyword evidence="2" id="KW-1185">Reference proteome</keyword>
<dbReference type="STRING" id="1150864.MILUP08_41406"/>
<sequence length="240" mass="22952">MTSAAGAPAACQVALAQSYGRVPSLVNAQAGAVSGWPGATAVSAVPSVVVLCAGNRNRQVTSAVDPPELLDRPPPLIAVGDDPDGSSWRTVVSRGELPTLRTWIWYRGAGLRSVATATVTGGGGADAGTRDGGATAGGADGGVGSALARAATATAGGAGLTVADGVTAAGPGAGVVVVAGGTGVAGCGVAAAGRGAAAASGAAAGRAGTAARMPRQCTNTARALWCRVDAGIRTNLRSRR</sequence>
<gene>
    <name evidence="1" type="ORF">MILUP08_41406</name>
</gene>
<proteinExistence type="predicted"/>
<accession>I0KY45</accession>
<dbReference type="Proteomes" id="UP000003448">
    <property type="component" value="Unassembled WGS sequence"/>
</dbReference>
<evidence type="ECO:0000313" key="2">
    <source>
        <dbReference type="Proteomes" id="UP000003448"/>
    </source>
</evidence>